<accession>A0A091GND8</accession>
<dbReference type="STRING" id="55661.A0A091GND8"/>
<feature type="non-terminal residue" evidence="1">
    <location>
        <position position="245"/>
    </location>
</feature>
<dbReference type="AlphaFoldDB" id="A0A091GND8"/>
<dbReference type="EMBL" id="KL448317">
    <property type="protein sequence ID" value="KFO82709.1"/>
    <property type="molecule type" value="Genomic_DNA"/>
</dbReference>
<evidence type="ECO:0000313" key="1">
    <source>
        <dbReference type="EMBL" id="KFO82709.1"/>
    </source>
</evidence>
<feature type="non-terminal residue" evidence="1">
    <location>
        <position position="1"/>
    </location>
</feature>
<name>A0A091GND8_CUCCA</name>
<keyword evidence="2" id="KW-1185">Reference proteome</keyword>
<evidence type="ECO:0008006" key="3">
    <source>
        <dbReference type="Google" id="ProtNLM"/>
    </source>
</evidence>
<proteinExistence type="predicted"/>
<dbReference type="PRINTS" id="PR01345">
    <property type="entry name" value="CERVTRCPTASE"/>
</dbReference>
<gene>
    <name evidence="1" type="ORF">N303_02680</name>
</gene>
<sequence>RDLDRLEKWASENLMRFNKAKCKVLYLGRGNPRFQYMMGDDVLESSPAEKDLGVLVDKKLNMSQECALAAQKANRVLGCIKRSIASRSGEVILSLYSCLVKPHLEYYVQFWNSQRMKDMELLEGVQRRATKMIRGLEYLPYEDSLRELGLFSLEKRGLRGDLIATFQYLKEDYRKAGEGLFIKACGDRTRGNGYKLERGRFRLDIKKNFFTMRAMRHWQRLPREAVAAPSLEVFRARLDGALSRL</sequence>
<organism evidence="1 2">
    <name type="scientific">Cuculus canorus</name>
    <name type="common">Common cuckoo</name>
    <dbReference type="NCBI Taxonomy" id="55661"/>
    <lineage>
        <taxon>Eukaryota</taxon>
        <taxon>Metazoa</taxon>
        <taxon>Chordata</taxon>
        <taxon>Craniata</taxon>
        <taxon>Vertebrata</taxon>
        <taxon>Euteleostomi</taxon>
        <taxon>Archelosauria</taxon>
        <taxon>Archosauria</taxon>
        <taxon>Dinosauria</taxon>
        <taxon>Saurischia</taxon>
        <taxon>Theropoda</taxon>
        <taxon>Coelurosauria</taxon>
        <taxon>Aves</taxon>
        <taxon>Neognathae</taxon>
        <taxon>Neoaves</taxon>
        <taxon>Otidimorphae</taxon>
        <taxon>Cuculiformes</taxon>
        <taxon>Cuculidae</taxon>
        <taxon>Cuculus</taxon>
    </lineage>
</organism>
<dbReference type="PANTHER" id="PTHR33332">
    <property type="entry name" value="REVERSE TRANSCRIPTASE DOMAIN-CONTAINING PROTEIN"/>
    <property type="match status" value="1"/>
</dbReference>
<dbReference type="Proteomes" id="UP000053760">
    <property type="component" value="Unassembled WGS sequence"/>
</dbReference>
<evidence type="ECO:0000313" key="2">
    <source>
        <dbReference type="Proteomes" id="UP000053760"/>
    </source>
</evidence>
<protein>
    <recommendedName>
        <fullName evidence="3">Reverse transcriptase domain-containing protein</fullName>
    </recommendedName>
</protein>
<reference evidence="1 2" key="1">
    <citation type="submission" date="2014-04" db="EMBL/GenBank/DDBJ databases">
        <title>Genome evolution of avian class.</title>
        <authorList>
            <person name="Zhang G."/>
            <person name="Li C."/>
        </authorList>
    </citation>
    <scope>NUCLEOTIDE SEQUENCE [LARGE SCALE GENOMIC DNA]</scope>
    <source>
        <strain evidence="1">BGI_N303</strain>
    </source>
</reference>